<dbReference type="EMBL" id="JAAXOO010000003">
    <property type="protein sequence ID" value="NKY33871.1"/>
    <property type="molecule type" value="Genomic_DNA"/>
</dbReference>
<protein>
    <submittedName>
        <fullName evidence="1">Type I-E CRISPR-associated protein Cse2/CasB</fullName>
    </submittedName>
</protein>
<name>A0A846XC14_9NOCA</name>
<dbReference type="Gene3D" id="1.10.520.40">
    <property type="entry name" value="CRISPR-associated protein Cse2"/>
    <property type="match status" value="1"/>
</dbReference>
<dbReference type="RefSeq" id="WP_068050302.1">
    <property type="nucleotide sequence ID" value="NZ_JAAXOO010000003.1"/>
</dbReference>
<gene>
    <name evidence="1" type="primary">casB</name>
    <name evidence="1" type="ORF">HGA13_12385</name>
</gene>
<dbReference type="Pfam" id="PF09485">
    <property type="entry name" value="CRISPR_Cse2"/>
    <property type="match status" value="1"/>
</dbReference>
<organism evidence="1 2">
    <name type="scientific">Nocardia speluncae</name>
    <dbReference type="NCBI Taxonomy" id="419477"/>
    <lineage>
        <taxon>Bacteria</taxon>
        <taxon>Bacillati</taxon>
        <taxon>Actinomycetota</taxon>
        <taxon>Actinomycetes</taxon>
        <taxon>Mycobacteriales</taxon>
        <taxon>Nocardiaceae</taxon>
        <taxon>Nocardia</taxon>
    </lineage>
</organism>
<dbReference type="NCBIfam" id="TIGR02548">
    <property type="entry name" value="casB_cse2"/>
    <property type="match status" value="1"/>
</dbReference>
<accession>A0A846XC14</accession>
<comment type="caution">
    <text evidence="1">The sequence shown here is derived from an EMBL/GenBank/DDBJ whole genome shotgun (WGS) entry which is preliminary data.</text>
</comment>
<dbReference type="CDD" id="cd09731">
    <property type="entry name" value="Cse2_I-E"/>
    <property type="match status" value="1"/>
</dbReference>
<sequence>MAQRYWNRFIREGTEKQELPPGEDLAALRSGLGREALTVPKLWPFYTITPDENANLERFGDVTAGQRAEHAALTLFGVHQQSQKILMHIPDVGLGSALRALRGHDKYSVDAVDRRVSAMVSSTSVSTLTYQLRGLVTQLRDIKQALDYNRLLRDLEDWHWPDRRQRVRTAWAQGYQRWEKPADTTTS</sequence>
<dbReference type="AlphaFoldDB" id="A0A846XC14"/>
<evidence type="ECO:0000313" key="1">
    <source>
        <dbReference type="EMBL" id="NKY33871.1"/>
    </source>
</evidence>
<dbReference type="Proteomes" id="UP000565715">
    <property type="component" value="Unassembled WGS sequence"/>
</dbReference>
<dbReference type="InterPro" id="IPR038287">
    <property type="entry name" value="Cse2_sf"/>
</dbReference>
<proteinExistence type="predicted"/>
<dbReference type="InterPro" id="IPR013382">
    <property type="entry name" value="CRISPR-assoc_prot_Cse2"/>
</dbReference>
<evidence type="ECO:0000313" key="2">
    <source>
        <dbReference type="Proteomes" id="UP000565715"/>
    </source>
</evidence>
<reference evidence="1 2" key="1">
    <citation type="submission" date="2020-04" db="EMBL/GenBank/DDBJ databases">
        <title>MicrobeNet Type strains.</title>
        <authorList>
            <person name="Nicholson A.C."/>
        </authorList>
    </citation>
    <scope>NUCLEOTIDE SEQUENCE [LARGE SCALE GENOMIC DNA]</scope>
    <source>
        <strain evidence="1 2">DSM 45078</strain>
    </source>
</reference>
<keyword evidence="2" id="KW-1185">Reference proteome</keyword>